<keyword evidence="2" id="KW-0812">Transmembrane</keyword>
<feature type="region of interest" description="Disordered" evidence="1">
    <location>
        <begin position="132"/>
        <end position="151"/>
    </location>
</feature>
<dbReference type="SUPFAM" id="SSF53474">
    <property type="entry name" value="alpha/beta-Hydrolases"/>
    <property type="match status" value="1"/>
</dbReference>
<keyword evidence="5" id="KW-1185">Reference proteome</keyword>
<keyword evidence="2" id="KW-1133">Transmembrane helix</keyword>
<dbReference type="AlphaFoldDB" id="A0A286DNR0"/>
<dbReference type="InterPro" id="IPR029058">
    <property type="entry name" value="AB_hydrolase_fold"/>
</dbReference>
<feature type="compositionally biased region" description="Basic and acidic residues" evidence="1">
    <location>
        <begin position="133"/>
        <end position="148"/>
    </location>
</feature>
<proteinExistence type="predicted"/>
<dbReference type="Proteomes" id="UP000219072">
    <property type="component" value="Unassembled WGS sequence"/>
</dbReference>
<dbReference type="OrthoDB" id="5170249at2"/>
<sequence length="421" mass="43947">MSHSLASPYLAPAVVAAGGPRTARPLRRIVLVLAVTFAVLVAAGWLVNARAAEPGPFERQLAQWSQVSLAGQRLPGPEASAERVAAFFAALAPGRARELAERYPLVVGNLPGAPVPLRYEANRLAVEDAATAEARRATDDGLSDDGRREARRRTHRLESLLEDGRQILAFDPSGRGRVAEVLGDLTEAERVSLVVPGVDTELLTFERTEGRWAAPAGMARALHDEEEARAPGTRTATIAWAGYEAPRGLTMSAATSGSAEEGARRLLDTVRGLPGDAEVALFCHSYGSVVCGLAADELPRRVTDIAVTGSPGMHAAHAADLGTSARVWAMRAEDDWIEGVPHVSLGPLGHGDDPASPDFGALPLPSDGGGHDGYFLPGSASLRNLALVGNGEPAPGGCAPQADDCGARETCRGTTETGPRG</sequence>
<dbReference type="Pfam" id="PF06259">
    <property type="entry name" value="Abhydrolase_8"/>
    <property type="match status" value="1"/>
</dbReference>
<organism evidence="4 5">
    <name type="scientific">Streptomyces zhaozhouensis</name>
    <dbReference type="NCBI Taxonomy" id="1300267"/>
    <lineage>
        <taxon>Bacteria</taxon>
        <taxon>Bacillati</taxon>
        <taxon>Actinomycetota</taxon>
        <taxon>Actinomycetes</taxon>
        <taxon>Kitasatosporales</taxon>
        <taxon>Streptomycetaceae</taxon>
        <taxon>Streptomyces</taxon>
    </lineage>
</organism>
<reference evidence="4 5" key="1">
    <citation type="submission" date="2017-09" db="EMBL/GenBank/DDBJ databases">
        <authorList>
            <person name="Ehlers B."/>
            <person name="Leendertz F.H."/>
        </authorList>
    </citation>
    <scope>NUCLEOTIDE SEQUENCE [LARGE SCALE GENOMIC DNA]</scope>
    <source>
        <strain evidence="4 5">CGMCC 4.7095</strain>
    </source>
</reference>
<name>A0A286DNR0_9ACTN</name>
<dbReference type="Gene3D" id="3.40.50.1820">
    <property type="entry name" value="alpha/beta hydrolase"/>
    <property type="match status" value="1"/>
</dbReference>
<feature type="transmembrane region" description="Helical" evidence="2">
    <location>
        <begin position="29"/>
        <end position="47"/>
    </location>
</feature>
<evidence type="ECO:0000256" key="2">
    <source>
        <dbReference type="SAM" id="Phobius"/>
    </source>
</evidence>
<feature type="domain" description="DUF1023" evidence="3">
    <location>
        <begin position="171"/>
        <end position="344"/>
    </location>
</feature>
<evidence type="ECO:0000259" key="3">
    <source>
        <dbReference type="Pfam" id="PF06259"/>
    </source>
</evidence>
<keyword evidence="2" id="KW-0472">Membrane</keyword>
<feature type="region of interest" description="Disordered" evidence="1">
    <location>
        <begin position="396"/>
        <end position="421"/>
    </location>
</feature>
<evidence type="ECO:0000313" key="4">
    <source>
        <dbReference type="EMBL" id="SOD60259.1"/>
    </source>
</evidence>
<protein>
    <submittedName>
        <fullName evidence="4">Alpha/beta hydrolase</fullName>
    </submittedName>
</protein>
<dbReference type="InterPro" id="IPR010427">
    <property type="entry name" value="DUF1023"/>
</dbReference>
<feature type="compositionally biased region" description="Polar residues" evidence="1">
    <location>
        <begin position="412"/>
        <end position="421"/>
    </location>
</feature>
<accession>A0A286DNR0</accession>
<keyword evidence="4" id="KW-0378">Hydrolase</keyword>
<gene>
    <name evidence="4" type="ORF">SAMN06297387_10269</name>
</gene>
<dbReference type="RefSeq" id="WP_097229507.1">
    <property type="nucleotide sequence ID" value="NZ_OCNE01000002.1"/>
</dbReference>
<evidence type="ECO:0000256" key="1">
    <source>
        <dbReference type="SAM" id="MobiDB-lite"/>
    </source>
</evidence>
<dbReference type="EMBL" id="OCNE01000002">
    <property type="protein sequence ID" value="SOD60259.1"/>
    <property type="molecule type" value="Genomic_DNA"/>
</dbReference>
<evidence type="ECO:0000313" key="5">
    <source>
        <dbReference type="Proteomes" id="UP000219072"/>
    </source>
</evidence>
<dbReference type="GO" id="GO:0016787">
    <property type="term" value="F:hydrolase activity"/>
    <property type="evidence" value="ECO:0007669"/>
    <property type="project" value="UniProtKB-KW"/>
</dbReference>